<organism evidence="1 2">
    <name type="scientific">Salmonella enterica subsp. enterica serovar Bovismorbificans</name>
    <dbReference type="NCBI Taxonomy" id="58097"/>
    <lineage>
        <taxon>Bacteria</taxon>
        <taxon>Pseudomonadati</taxon>
        <taxon>Pseudomonadota</taxon>
        <taxon>Gammaproteobacteria</taxon>
        <taxon>Enterobacterales</taxon>
        <taxon>Enterobacteriaceae</taxon>
        <taxon>Salmonella</taxon>
    </lineage>
</organism>
<dbReference type="EMBL" id="CQPA01000017">
    <property type="protein sequence ID" value="CNU30755.1"/>
    <property type="molecule type" value="Genomic_DNA"/>
</dbReference>
<gene>
    <name evidence="1" type="ORF">ERS008198_02452</name>
</gene>
<reference evidence="1 2" key="1">
    <citation type="submission" date="2015-03" db="EMBL/GenBank/DDBJ databases">
        <authorList>
            <consortium name="Pathogen Informatics"/>
        </authorList>
    </citation>
    <scope>NUCLEOTIDE SEQUENCE [LARGE SCALE GENOMIC DNA]</scope>
    <source>
        <strain evidence="1 2">A1104</strain>
    </source>
</reference>
<name>A0A655CUK7_SALET</name>
<protein>
    <submittedName>
        <fullName evidence="1">Uncharacterized protein</fullName>
    </submittedName>
</protein>
<accession>A0A655CUK7</accession>
<evidence type="ECO:0000313" key="1">
    <source>
        <dbReference type="EMBL" id="CNU30755.1"/>
    </source>
</evidence>
<dbReference type="Proteomes" id="UP000041314">
    <property type="component" value="Unassembled WGS sequence"/>
</dbReference>
<evidence type="ECO:0000313" key="2">
    <source>
        <dbReference type="Proteomes" id="UP000041314"/>
    </source>
</evidence>
<dbReference type="AlphaFoldDB" id="A0A655CUK7"/>
<proteinExistence type="predicted"/>
<sequence length="66" mass="7779">MLIINRWIRKANGGIDRNRIDSESFLRLRSISRDICCDDVDGIHAIRQYIRRHTPVAISANRNRLF</sequence>